<keyword evidence="13" id="KW-0325">Glycoprotein</keyword>
<evidence type="ECO:0000256" key="5">
    <source>
        <dbReference type="ARBA" id="ARBA00022692"/>
    </source>
</evidence>
<evidence type="ECO:0000256" key="10">
    <source>
        <dbReference type="ARBA" id="ARBA00023034"/>
    </source>
</evidence>
<comment type="subcellular location">
    <subcellularLocation>
        <location evidence="2">Endoplasmic reticulum membrane</location>
        <topology evidence="2">Single-pass type II membrane protein</topology>
    </subcellularLocation>
    <subcellularLocation>
        <location evidence="1">Golgi apparatus membrane</location>
        <topology evidence="1">Single-pass type II membrane protein</topology>
    </subcellularLocation>
</comment>
<organism evidence="15 16">
    <name type="scientific">Kineosporia corallincola</name>
    <dbReference type="NCBI Taxonomy" id="2835133"/>
    <lineage>
        <taxon>Bacteria</taxon>
        <taxon>Bacillati</taxon>
        <taxon>Actinomycetota</taxon>
        <taxon>Actinomycetes</taxon>
        <taxon>Kineosporiales</taxon>
        <taxon>Kineosporiaceae</taxon>
        <taxon>Kineosporia</taxon>
    </lineage>
</organism>
<dbReference type="InterPro" id="IPR043538">
    <property type="entry name" value="XYLT"/>
</dbReference>
<evidence type="ECO:0000256" key="13">
    <source>
        <dbReference type="ARBA" id="ARBA00023180"/>
    </source>
</evidence>
<accession>A0ABS5TEH7</accession>
<keyword evidence="3" id="KW-0328">Glycosyltransferase</keyword>
<evidence type="ECO:0000256" key="9">
    <source>
        <dbReference type="ARBA" id="ARBA00022989"/>
    </source>
</evidence>
<dbReference type="PANTHER" id="PTHR46025">
    <property type="entry name" value="XYLOSYLTRANSFERASE OXT"/>
    <property type="match status" value="1"/>
</dbReference>
<keyword evidence="10" id="KW-0333">Golgi apparatus</keyword>
<evidence type="ECO:0000256" key="2">
    <source>
        <dbReference type="ARBA" id="ARBA00004648"/>
    </source>
</evidence>
<evidence type="ECO:0000256" key="3">
    <source>
        <dbReference type="ARBA" id="ARBA00022676"/>
    </source>
</evidence>
<evidence type="ECO:0000256" key="7">
    <source>
        <dbReference type="ARBA" id="ARBA00022824"/>
    </source>
</evidence>
<evidence type="ECO:0000256" key="12">
    <source>
        <dbReference type="ARBA" id="ARBA00023157"/>
    </source>
</evidence>
<evidence type="ECO:0000313" key="16">
    <source>
        <dbReference type="Proteomes" id="UP001197247"/>
    </source>
</evidence>
<evidence type="ECO:0000256" key="1">
    <source>
        <dbReference type="ARBA" id="ARBA00004323"/>
    </source>
</evidence>
<keyword evidence="6" id="KW-0479">Metal-binding</keyword>
<protein>
    <recommendedName>
        <fullName evidence="14">Peptide O-xylosyltransferase</fullName>
    </recommendedName>
</protein>
<evidence type="ECO:0000256" key="4">
    <source>
        <dbReference type="ARBA" id="ARBA00022679"/>
    </source>
</evidence>
<keyword evidence="12" id="KW-1015">Disulfide bond</keyword>
<comment type="caution">
    <text evidence="15">The sequence shown here is derived from an EMBL/GenBank/DDBJ whole genome shotgun (WGS) entry which is preliminary data.</text>
</comment>
<name>A0ABS5TEH7_9ACTN</name>
<evidence type="ECO:0000313" key="15">
    <source>
        <dbReference type="EMBL" id="MBT0769471.1"/>
    </source>
</evidence>
<proteinExistence type="predicted"/>
<dbReference type="RefSeq" id="WP_214155773.1">
    <property type="nucleotide sequence ID" value="NZ_JAHBAY010000004.1"/>
</dbReference>
<reference evidence="15 16" key="1">
    <citation type="submission" date="2021-05" db="EMBL/GenBank/DDBJ databases">
        <title>Kineosporia and Streptomyces sp. nov. two new marine actinobacteria isolated from Coral.</title>
        <authorList>
            <person name="Buangrab K."/>
            <person name="Sutthacheep M."/>
            <person name="Yeemin T."/>
            <person name="Harunari E."/>
            <person name="Igarashi Y."/>
            <person name="Kanchanasin P."/>
            <person name="Tanasupawat S."/>
            <person name="Phongsopitanun W."/>
        </authorList>
    </citation>
    <scope>NUCLEOTIDE SEQUENCE [LARGE SCALE GENOMIC DNA]</scope>
    <source>
        <strain evidence="15 16">J2-2</strain>
    </source>
</reference>
<keyword evidence="16" id="KW-1185">Reference proteome</keyword>
<dbReference type="Proteomes" id="UP001197247">
    <property type="component" value="Unassembled WGS sequence"/>
</dbReference>
<keyword evidence="11" id="KW-0472">Membrane</keyword>
<dbReference type="InterPro" id="IPR003406">
    <property type="entry name" value="Glyco_trans_14"/>
</dbReference>
<dbReference type="EMBL" id="JAHBAY010000004">
    <property type="protein sequence ID" value="MBT0769471.1"/>
    <property type="molecule type" value="Genomic_DNA"/>
</dbReference>
<keyword evidence="8" id="KW-0735">Signal-anchor</keyword>
<evidence type="ECO:0000256" key="14">
    <source>
        <dbReference type="ARBA" id="ARBA00042865"/>
    </source>
</evidence>
<keyword evidence="5" id="KW-0812">Transmembrane</keyword>
<sequence>MTTFAVLAHREPLLLSRLVERLAPHDVVVHVDGKSRARDFRLATEHCGPRVRFVPDPSRVSVNWAGFSMLRATMAAYREALRSTHDGEHIVLLSGQDYPIKPLHEFQQHLQNAPHRQHIRMFQITPALGKYYRHLAGLYNQDLHLPGRLDHPQARRVLMRLLRDTTGRMDRKAPEGTIFTFGSQWVALTRECVQWIVEGFPTSPVARYTARSFAPDEKTIHSMVANSPYAKEMPGGAPQRFIGEGTYRMANFHEIDPSLNKIFTLSDLGRLSASDKFFVRKVSLENSSPLLDAIDATLVATH</sequence>
<evidence type="ECO:0000256" key="8">
    <source>
        <dbReference type="ARBA" id="ARBA00022968"/>
    </source>
</evidence>
<keyword evidence="9" id="KW-1133">Transmembrane helix</keyword>
<evidence type="ECO:0000256" key="6">
    <source>
        <dbReference type="ARBA" id="ARBA00022723"/>
    </source>
</evidence>
<dbReference type="PANTHER" id="PTHR46025:SF3">
    <property type="entry name" value="XYLOSYLTRANSFERASE OXT"/>
    <property type="match status" value="1"/>
</dbReference>
<dbReference type="Pfam" id="PF02485">
    <property type="entry name" value="Branch"/>
    <property type="match status" value="1"/>
</dbReference>
<evidence type="ECO:0000256" key="11">
    <source>
        <dbReference type="ARBA" id="ARBA00023136"/>
    </source>
</evidence>
<gene>
    <name evidence="15" type="ORF">KIH74_11105</name>
</gene>
<keyword evidence="7" id="KW-0256">Endoplasmic reticulum</keyword>
<keyword evidence="4" id="KW-0808">Transferase</keyword>